<feature type="transmembrane region" description="Helical" evidence="2">
    <location>
        <begin position="109"/>
        <end position="133"/>
    </location>
</feature>
<feature type="compositionally biased region" description="Low complexity" evidence="1">
    <location>
        <begin position="385"/>
        <end position="404"/>
    </location>
</feature>
<evidence type="ECO:0000256" key="2">
    <source>
        <dbReference type="SAM" id="Phobius"/>
    </source>
</evidence>
<feature type="compositionally biased region" description="Polar residues" evidence="1">
    <location>
        <begin position="348"/>
        <end position="371"/>
    </location>
</feature>
<gene>
    <name evidence="3" type="ORF">ACJMK2_036485</name>
</gene>
<protein>
    <submittedName>
        <fullName evidence="3">Uncharacterized protein</fullName>
    </submittedName>
</protein>
<feature type="region of interest" description="Disordered" evidence="1">
    <location>
        <begin position="251"/>
        <end position="282"/>
    </location>
</feature>
<dbReference type="AlphaFoldDB" id="A0ABD3WHC8"/>
<evidence type="ECO:0000313" key="4">
    <source>
        <dbReference type="Proteomes" id="UP001634394"/>
    </source>
</evidence>
<keyword evidence="2" id="KW-0472">Membrane</keyword>
<dbReference type="EMBL" id="JBJQND010000006">
    <property type="protein sequence ID" value="KAL3873354.1"/>
    <property type="molecule type" value="Genomic_DNA"/>
</dbReference>
<evidence type="ECO:0000313" key="3">
    <source>
        <dbReference type="EMBL" id="KAL3873354.1"/>
    </source>
</evidence>
<feature type="compositionally biased region" description="Polar residues" evidence="1">
    <location>
        <begin position="405"/>
        <end position="425"/>
    </location>
</feature>
<proteinExistence type="predicted"/>
<keyword evidence="4" id="KW-1185">Reference proteome</keyword>
<sequence>MGWLNKTMENTCSRCDRCFRWKAIPDCVKRDPFNLWDFFPCPPPGYDKTRTLLELDWTRRMGRKDGCEALKRVALRCGVDLTNFDLVHLSVPECDGLFPTYFECGIYCMIAVALALIFFLVVILLIVVCCRYVRKNGKESSTYKETPNVTTSLTTQNNRYYAHYQYHCPGYYPPAPLPIPFEARLVGTSEVESRLLDYIKNAQKLDANLLTPDEPPIPISRQSTLSGRYRHPYEPIYWGSCSDRNNVPHITNIPQRTPLERDRSFPGSISDTSHVYDSISDNNHEMSYNSVRIKSRNSLRSNYSDFIPSSDISNNSRESDTIIRGYRYTQNPTCTEGDDLSPEYRQTRGCQPQPEQIEMENSNKSSTNHSLQRPKRKHRVKRRASSCSYNSNHSESTSLSDSSNRANTPMTNGTFMRCNYNYTNR</sequence>
<dbReference type="Proteomes" id="UP001634394">
    <property type="component" value="Unassembled WGS sequence"/>
</dbReference>
<keyword evidence="2" id="KW-1133">Transmembrane helix</keyword>
<feature type="region of interest" description="Disordered" evidence="1">
    <location>
        <begin position="328"/>
        <end position="425"/>
    </location>
</feature>
<keyword evidence="2" id="KW-0812">Transmembrane</keyword>
<reference evidence="3 4" key="1">
    <citation type="submission" date="2024-11" db="EMBL/GenBank/DDBJ databases">
        <title>Chromosome-level genome assembly of the freshwater bivalve Anodonta woodiana.</title>
        <authorList>
            <person name="Chen X."/>
        </authorList>
    </citation>
    <scope>NUCLEOTIDE SEQUENCE [LARGE SCALE GENOMIC DNA]</scope>
    <source>
        <strain evidence="3">MN2024</strain>
        <tissue evidence="3">Gills</tissue>
    </source>
</reference>
<feature type="compositionally biased region" description="Polar residues" evidence="1">
    <location>
        <begin position="267"/>
        <end position="282"/>
    </location>
</feature>
<comment type="caution">
    <text evidence="3">The sequence shown here is derived from an EMBL/GenBank/DDBJ whole genome shotgun (WGS) entry which is preliminary data.</text>
</comment>
<feature type="compositionally biased region" description="Basic residues" evidence="1">
    <location>
        <begin position="372"/>
        <end position="384"/>
    </location>
</feature>
<evidence type="ECO:0000256" key="1">
    <source>
        <dbReference type="SAM" id="MobiDB-lite"/>
    </source>
</evidence>
<accession>A0ABD3WHC8</accession>
<organism evidence="3 4">
    <name type="scientific">Sinanodonta woodiana</name>
    <name type="common">Chinese pond mussel</name>
    <name type="synonym">Anodonta woodiana</name>
    <dbReference type="NCBI Taxonomy" id="1069815"/>
    <lineage>
        <taxon>Eukaryota</taxon>
        <taxon>Metazoa</taxon>
        <taxon>Spiralia</taxon>
        <taxon>Lophotrochozoa</taxon>
        <taxon>Mollusca</taxon>
        <taxon>Bivalvia</taxon>
        <taxon>Autobranchia</taxon>
        <taxon>Heteroconchia</taxon>
        <taxon>Palaeoheterodonta</taxon>
        <taxon>Unionida</taxon>
        <taxon>Unionoidea</taxon>
        <taxon>Unionidae</taxon>
        <taxon>Unioninae</taxon>
        <taxon>Sinanodonta</taxon>
    </lineage>
</organism>
<name>A0ABD3WHC8_SINWO</name>